<organism evidence="2 3">
    <name type="scientific">Oikopleura dioica</name>
    <name type="common">Tunicate</name>
    <dbReference type="NCBI Taxonomy" id="34765"/>
    <lineage>
        <taxon>Eukaryota</taxon>
        <taxon>Metazoa</taxon>
        <taxon>Chordata</taxon>
        <taxon>Tunicata</taxon>
        <taxon>Appendicularia</taxon>
        <taxon>Copelata</taxon>
        <taxon>Oikopleuridae</taxon>
        <taxon>Oikopleura</taxon>
    </lineage>
</organism>
<keyword evidence="3" id="KW-1185">Reference proteome</keyword>
<dbReference type="Proteomes" id="UP001158576">
    <property type="component" value="Chromosome 2"/>
</dbReference>
<proteinExistence type="predicted"/>
<evidence type="ECO:0000313" key="3">
    <source>
        <dbReference type="Proteomes" id="UP001158576"/>
    </source>
</evidence>
<dbReference type="EMBL" id="OU015567">
    <property type="protein sequence ID" value="CAG5114129.1"/>
    <property type="molecule type" value="Genomic_DNA"/>
</dbReference>
<gene>
    <name evidence="2" type="ORF">OKIOD_LOCUS16964</name>
</gene>
<name>A0ABN7T9I7_OIKDI</name>
<reference evidence="2 3" key="1">
    <citation type="submission" date="2021-04" db="EMBL/GenBank/DDBJ databases">
        <authorList>
            <person name="Bliznina A."/>
        </authorList>
    </citation>
    <scope>NUCLEOTIDE SEQUENCE [LARGE SCALE GENOMIC DNA]</scope>
</reference>
<evidence type="ECO:0000313" key="2">
    <source>
        <dbReference type="EMBL" id="CAG5114129.1"/>
    </source>
</evidence>
<accession>A0ABN7T9I7</accession>
<evidence type="ECO:0000256" key="1">
    <source>
        <dbReference type="SAM" id="MobiDB-lite"/>
    </source>
</evidence>
<protein>
    <submittedName>
        <fullName evidence="2">Oidioi.mRNA.OKI2018_I69.chr2.g8199.t1.cds</fullName>
    </submittedName>
</protein>
<feature type="compositionally biased region" description="Basic and acidic residues" evidence="1">
    <location>
        <begin position="94"/>
        <end position="115"/>
    </location>
</feature>
<feature type="region of interest" description="Disordered" evidence="1">
    <location>
        <begin position="89"/>
        <end position="115"/>
    </location>
</feature>
<sequence length="115" mass="12513">MGRKNKKSKVVFIDVDGPNKHGMLSAAVVSQTGQKIFKGTACPEQMTEILETKTSDKVIGGHNVQCDLSRLTHNIAYKGTIDTQNLGSIFHSSNKHDPVEDARGSQQLAKEHGLI</sequence>